<evidence type="ECO:0000256" key="9">
    <source>
        <dbReference type="SAM" id="MobiDB-lite"/>
    </source>
</evidence>
<evidence type="ECO:0000256" key="3">
    <source>
        <dbReference type="ARBA" id="ARBA00022448"/>
    </source>
</evidence>
<evidence type="ECO:0000259" key="11">
    <source>
        <dbReference type="Pfam" id="PF00061"/>
    </source>
</evidence>
<dbReference type="PANTHER" id="PTHR11967">
    <property type="entry name" value="ALPHA-1-ACID GLYCOPROTEIN"/>
    <property type="match status" value="1"/>
</dbReference>
<proteinExistence type="inferred from homology"/>
<dbReference type="STRING" id="9258.ENSOANP00000021556"/>
<dbReference type="AlphaFoldDB" id="F7DVS8"/>
<evidence type="ECO:0000256" key="5">
    <source>
        <dbReference type="ARBA" id="ARBA00022525"/>
    </source>
</evidence>
<evidence type="ECO:0000256" key="7">
    <source>
        <dbReference type="ARBA" id="ARBA00023157"/>
    </source>
</evidence>
<name>F7DVS8_ORNAN</name>
<keyword evidence="3" id="KW-0813">Transport</keyword>
<dbReference type="RefSeq" id="XP_001508942.2">
    <property type="nucleotide sequence ID" value="XM_001508892.5"/>
</dbReference>
<dbReference type="OrthoDB" id="9448848at2759"/>
<organism evidence="12 13">
    <name type="scientific">Ornithorhynchus anatinus</name>
    <name type="common">Duckbill platypus</name>
    <dbReference type="NCBI Taxonomy" id="9258"/>
    <lineage>
        <taxon>Eukaryota</taxon>
        <taxon>Metazoa</taxon>
        <taxon>Chordata</taxon>
        <taxon>Craniata</taxon>
        <taxon>Vertebrata</taxon>
        <taxon>Euteleostomi</taxon>
        <taxon>Mammalia</taxon>
        <taxon>Monotremata</taxon>
        <taxon>Ornithorhynchidae</taxon>
        <taxon>Ornithorhynchus</taxon>
    </lineage>
</organism>
<sequence>MALVWAVVLLNSLPLLLAQPPACENLQVKALSDAMMDQLEGKWFYISGVMRLPEYKKAAGMIQSAYFYLKPNTSANNFFLEEYSTVAGKCIFNSTYLTVCRANGTLSRPDAATVHVAHLVLPPTPKTFMMLFHPEEERNKGLAFYADRQQATQEQLKEFLSAVKCMGFRNDEIMYTDGSKDACQVLEKEHKKKESEEKDPNESEEDEES</sequence>
<reference evidence="12" key="2">
    <citation type="submission" date="2025-08" db="UniProtKB">
        <authorList>
            <consortium name="Ensembl"/>
        </authorList>
    </citation>
    <scope>IDENTIFICATION</scope>
    <source>
        <strain evidence="12">Glennie</strain>
    </source>
</reference>
<feature type="chain" id="PRO_5027768581" description="Lipocalin/cytosolic fatty-acid binding domain-containing protein" evidence="10">
    <location>
        <begin position="19"/>
        <end position="209"/>
    </location>
</feature>
<dbReference type="Proteomes" id="UP000002279">
    <property type="component" value="Chromosome 4"/>
</dbReference>
<feature type="compositionally biased region" description="Basic and acidic residues" evidence="9">
    <location>
        <begin position="186"/>
        <end position="201"/>
    </location>
</feature>
<keyword evidence="7" id="KW-1015">Disulfide bond</keyword>
<dbReference type="eggNOG" id="ENOG502S0Q2">
    <property type="taxonomic scope" value="Eukaryota"/>
</dbReference>
<dbReference type="HOGENOM" id="CLU_117688_0_0_1"/>
<evidence type="ECO:0000256" key="10">
    <source>
        <dbReference type="SAM" id="SignalP"/>
    </source>
</evidence>
<dbReference type="Bgee" id="ENSOANG00000013663">
    <property type="expression patterns" value="Expressed in ovary and 4 other cell types or tissues"/>
</dbReference>
<keyword evidence="5" id="KW-0964">Secreted</keyword>
<reference evidence="12" key="3">
    <citation type="submission" date="2025-09" db="UniProtKB">
        <authorList>
            <consortium name="Ensembl"/>
        </authorList>
    </citation>
    <scope>IDENTIFICATION</scope>
    <source>
        <strain evidence="12">Glennie</strain>
    </source>
</reference>
<evidence type="ECO:0000256" key="1">
    <source>
        <dbReference type="ARBA" id="ARBA00004613"/>
    </source>
</evidence>
<comment type="subcellular location">
    <subcellularLocation>
        <location evidence="1">Secreted</location>
    </subcellularLocation>
</comment>
<dbReference type="Ensembl" id="ENSOANT00000021559.3">
    <property type="protein sequence ID" value="ENSOANP00000021556.2"/>
    <property type="gene ID" value="ENSOANG00000013663.4"/>
</dbReference>
<dbReference type="GO" id="GO:0005615">
    <property type="term" value="C:extracellular space"/>
    <property type="evidence" value="ECO:0000318"/>
    <property type="project" value="GO_Central"/>
</dbReference>
<dbReference type="InterPro" id="IPR012674">
    <property type="entry name" value="Calycin"/>
</dbReference>
<dbReference type="FunFam" id="2.40.128.20:FF:000012">
    <property type="entry name" value="Alpha-1-acid glycoprotein 2"/>
    <property type="match status" value="1"/>
</dbReference>
<keyword evidence="4" id="KW-0011">Acute phase</keyword>
<gene>
    <name evidence="12" type="primary">LOC100078548</name>
</gene>
<dbReference type="OMA" id="KTFMLAF"/>
<keyword evidence="6 10" id="KW-0732">Signal</keyword>
<dbReference type="GeneID" id="100078548"/>
<keyword evidence="13" id="KW-1185">Reference proteome</keyword>
<dbReference type="KEGG" id="oaa:100078548"/>
<dbReference type="InParanoid" id="F7DVS8"/>
<dbReference type="GO" id="GO:0002682">
    <property type="term" value="P:regulation of immune system process"/>
    <property type="evidence" value="ECO:0007669"/>
    <property type="project" value="InterPro"/>
</dbReference>
<dbReference type="Pfam" id="PF00061">
    <property type="entry name" value="Lipocalin"/>
    <property type="match status" value="1"/>
</dbReference>
<reference evidence="12 13" key="1">
    <citation type="journal article" date="2008" name="Nature">
        <title>Genome analysis of the platypus reveals unique signatures of evolution.</title>
        <authorList>
            <person name="Warren W.C."/>
            <person name="Hillier L.W."/>
            <person name="Marshall Graves J.A."/>
            <person name="Birney E."/>
            <person name="Ponting C.P."/>
            <person name="Grutzner F."/>
            <person name="Belov K."/>
            <person name="Miller W."/>
            <person name="Clarke L."/>
            <person name="Chinwalla A.T."/>
            <person name="Yang S.P."/>
            <person name="Heger A."/>
            <person name="Locke D.P."/>
            <person name="Miethke P."/>
            <person name="Waters P.D."/>
            <person name="Veyrunes F."/>
            <person name="Fulton L."/>
            <person name="Fulton B."/>
            <person name="Graves T."/>
            <person name="Wallis J."/>
            <person name="Puente X.S."/>
            <person name="Lopez-Otin C."/>
            <person name="Ordonez G.R."/>
            <person name="Eichler E.E."/>
            <person name="Chen L."/>
            <person name="Cheng Z."/>
            <person name="Deakin J.E."/>
            <person name="Alsop A."/>
            <person name="Thompson K."/>
            <person name="Kirby P."/>
            <person name="Papenfuss A.T."/>
            <person name="Wakefield M.J."/>
            <person name="Olender T."/>
            <person name="Lancet D."/>
            <person name="Huttley G.A."/>
            <person name="Smit A.F."/>
            <person name="Pask A."/>
            <person name="Temple-Smith P."/>
            <person name="Batzer M.A."/>
            <person name="Walker J.A."/>
            <person name="Konkel M.K."/>
            <person name="Harris R.S."/>
            <person name="Whittington C.M."/>
            <person name="Wong E.S."/>
            <person name="Gemmell N.J."/>
            <person name="Buschiazzo E."/>
            <person name="Vargas Jentzsch I.M."/>
            <person name="Merkel A."/>
            <person name="Schmitz J."/>
            <person name="Zemann A."/>
            <person name="Churakov G."/>
            <person name="Kriegs J.O."/>
            <person name="Brosius J."/>
            <person name="Murchison E.P."/>
            <person name="Sachidanandam R."/>
            <person name="Smith C."/>
            <person name="Hannon G.J."/>
            <person name="Tsend-Ayush E."/>
            <person name="McMillan D."/>
            <person name="Attenborough R."/>
            <person name="Rens W."/>
            <person name="Ferguson-Smith M."/>
            <person name="Lefevre C.M."/>
            <person name="Sharp J.A."/>
            <person name="Nicholas K.R."/>
            <person name="Ray D.A."/>
            <person name="Kube M."/>
            <person name="Reinhardt R."/>
            <person name="Pringle T.H."/>
            <person name="Taylor J."/>
            <person name="Jones R.C."/>
            <person name="Nixon B."/>
            <person name="Dacheux J.L."/>
            <person name="Niwa H."/>
            <person name="Sekita Y."/>
            <person name="Huang X."/>
            <person name="Stark A."/>
            <person name="Kheradpour P."/>
            <person name="Kellis M."/>
            <person name="Flicek P."/>
            <person name="Chen Y."/>
            <person name="Webber C."/>
            <person name="Hardison R."/>
            <person name="Nelson J."/>
            <person name="Hallsworth-Pepin K."/>
            <person name="Delehaunty K."/>
            <person name="Markovic C."/>
            <person name="Minx P."/>
            <person name="Feng Y."/>
            <person name="Kremitzki C."/>
            <person name="Mitreva M."/>
            <person name="Glasscock J."/>
            <person name="Wylie T."/>
            <person name="Wohldmann P."/>
            <person name="Thiru P."/>
            <person name="Nhan M.N."/>
            <person name="Pohl C.S."/>
            <person name="Smith S.M."/>
            <person name="Hou S."/>
            <person name="Nefedov M."/>
            <person name="de Jong P.J."/>
            <person name="Renfree M.B."/>
            <person name="Mardis E.R."/>
            <person name="Wilson R.K."/>
        </authorList>
    </citation>
    <scope>NUCLEOTIDE SEQUENCE [LARGE SCALE GENOMIC DNA]</scope>
    <source>
        <strain evidence="12 13">Glennie</strain>
    </source>
</reference>
<evidence type="ECO:0000256" key="6">
    <source>
        <dbReference type="ARBA" id="ARBA00022729"/>
    </source>
</evidence>
<comment type="similarity">
    <text evidence="2">Belongs to the calycin superfamily. Lipocalin family.</text>
</comment>
<dbReference type="Gene3D" id="2.40.128.20">
    <property type="match status" value="1"/>
</dbReference>
<evidence type="ECO:0000313" key="12">
    <source>
        <dbReference type="Ensembl" id="ENSOANP00000021556.2"/>
    </source>
</evidence>
<evidence type="ECO:0000313" key="13">
    <source>
        <dbReference type="Proteomes" id="UP000002279"/>
    </source>
</evidence>
<dbReference type="FunCoup" id="F7DVS8">
    <property type="interactions" value="187"/>
</dbReference>
<dbReference type="InterPro" id="IPR001500">
    <property type="entry name" value="A1A_glycop"/>
</dbReference>
<dbReference type="SUPFAM" id="SSF50814">
    <property type="entry name" value="Lipocalins"/>
    <property type="match status" value="1"/>
</dbReference>
<evidence type="ECO:0000256" key="4">
    <source>
        <dbReference type="ARBA" id="ARBA00022486"/>
    </source>
</evidence>
<dbReference type="PRINTS" id="PR00708">
    <property type="entry name" value="A1AGLPROTEIN"/>
</dbReference>
<evidence type="ECO:0000256" key="8">
    <source>
        <dbReference type="ARBA" id="ARBA00023180"/>
    </source>
</evidence>
<keyword evidence="8" id="KW-0325">Glycoprotein</keyword>
<dbReference type="CDD" id="cd19451">
    <property type="entry name" value="lipocalin_AGP-like"/>
    <property type="match status" value="1"/>
</dbReference>
<feature type="signal peptide" evidence="10">
    <location>
        <begin position="1"/>
        <end position="18"/>
    </location>
</feature>
<dbReference type="GO" id="GO:0006953">
    <property type="term" value="P:acute-phase response"/>
    <property type="evidence" value="ECO:0007669"/>
    <property type="project" value="UniProtKB-KW"/>
</dbReference>
<dbReference type="GeneTree" id="ENSGT00390000012130"/>
<dbReference type="InterPro" id="IPR000566">
    <property type="entry name" value="Lipocln_cytosolic_FA-bd_dom"/>
</dbReference>
<feature type="domain" description="Lipocalin/cytosolic fatty-acid binding" evidence="11">
    <location>
        <begin position="41"/>
        <end position="177"/>
    </location>
</feature>
<feature type="region of interest" description="Disordered" evidence="9">
    <location>
        <begin position="186"/>
        <end position="209"/>
    </location>
</feature>
<evidence type="ECO:0000256" key="2">
    <source>
        <dbReference type="ARBA" id="ARBA00006889"/>
    </source>
</evidence>
<accession>F7DVS8</accession>
<protein>
    <recommendedName>
        <fullName evidence="11">Lipocalin/cytosolic fatty-acid binding domain-containing protein</fullName>
    </recommendedName>
</protein>
<dbReference type="PANTHER" id="PTHR11967:SF2">
    <property type="entry name" value="ALPHA-1-ACID GLYCOPROTEIN 1"/>
    <property type="match status" value="1"/>
</dbReference>